<keyword evidence="1" id="KW-0862">Zinc</keyword>
<dbReference type="AlphaFoldDB" id="A0A840SKE4"/>
<feature type="binding site" evidence="1">
    <location>
        <position position="64"/>
    </location>
    <ligand>
        <name>Zn(2+)</name>
        <dbReference type="ChEBI" id="CHEBI:29105"/>
    </ligand>
</feature>
<dbReference type="GO" id="GO:0005886">
    <property type="term" value="C:plasma membrane"/>
    <property type="evidence" value="ECO:0007669"/>
    <property type="project" value="TreeGrafter"/>
</dbReference>
<organism evidence="2 3">
    <name type="scientific">Amaricoccus macauensis</name>
    <dbReference type="NCBI Taxonomy" id="57001"/>
    <lineage>
        <taxon>Bacteria</taxon>
        <taxon>Pseudomonadati</taxon>
        <taxon>Pseudomonadota</taxon>
        <taxon>Alphaproteobacteria</taxon>
        <taxon>Rhodobacterales</taxon>
        <taxon>Paracoccaceae</taxon>
        <taxon>Amaricoccus</taxon>
    </lineage>
</organism>
<dbReference type="InterPro" id="IPR012341">
    <property type="entry name" value="6hp_glycosidase-like_sf"/>
</dbReference>
<dbReference type="GO" id="GO:0046872">
    <property type="term" value="F:metal ion binding"/>
    <property type="evidence" value="ECO:0007669"/>
    <property type="project" value="UniProtKB-KW"/>
</dbReference>
<dbReference type="GO" id="GO:0031179">
    <property type="term" value="P:peptide modification"/>
    <property type="evidence" value="ECO:0007669"/>
    <property type="project" value="InterPro"/>
</dbReference>
<protein>
    <recommendedName>
        <fullName evidence="4">Lanthionine synthetase C-like protein</fullName>
    </recommendedName>
</protein>
<keyword evidence="3" id="KW-1185">Reference proteome</keyword>
<keyword evidence="1" id="KW-0479">Metal-binding</keyword>
<dbReference type="InterPro" id="IPR007822">
    <property type="entry name" value="LANC-like"/>
</dbReference>
<dbReference type="GO" id="GO:0005975">
    <property type="term" value="P:carbohydrate metabolic process"/>
    <property type="evidence" value="ECO:0007669"/>
    <property type="project" value="InterPro"/>
</dbReference>
<dbReference type="EMBL" id="JACHFM010000001">
    <property type="protein sequence ID" value="MBB5220356.1"/>
    <property type="molecule type" value="Genomic_DNA"/>
</dbReference>
<dbReference type="SUPFAM" id="SSF158745">
    <property type="entry name" value="LanC-like"/>
    <property type="match status" value="1"/>
</dbReference>
<dbReference type="Gene3D" id="1.50.10.10">
    <property type="match status" value="1"/>
</dbReference>
<dbReference type="Proteomes" id="UP000549457">
    <property type="component" value="Unassembled WGS sequence"/>
</dbReference>
<evidence type="ECO:0000313" key="2">
    <source>
        <dbReference type="EMBL" id="MBB5220356.1"/>
    </source>
</evidence>
<feature type="binding site" evidence="1">
    <location>
        <position position="108"/>
    </location>
    <ligand>
        <name>Zn(2+)</name>
        <dbReference type="ChEBI" id="CHEBI:29105"/>
    </ligand>
</feature>
<reference evidence="2 3" key="1">
    <citation type="submission" date="2020-08" db="EMBL/GenBank/DDBJ databases">
        <title>Genomic Encyclopedia of Type Strains, Phase IV (KMG-IV): sequencing the most valuable type-strain genomes for metagenomic binning, comparative biology and taxonomic classification.</title>
        <authorList>
            <person name="Goeker M."/>
        </authorList>
    </citation>
    <scope>NUCLEOTIDE SEQUENCE [LARGE SCALE GENOMIC DNA]</scope>
    <source>
        <strain evidence="2 3">DSM 101730</strain>
    </source>
</reference>
<gene>
    <name evidence="2" type="ORF">HNP73_000277</name>
</gene>
<proteinExistence type="predicted"/>
<dbReference type="PANTHER" id="PTHR12736:SF7">
    <property type="entry name" value="LANC-LIKE PROTEIN 3"/>
    <property type="match status" value="1"/>
</dbReference>
<evidence type="ECO:0000313" key="3">
    <source>
        <dbReference type="Proteomes" id="UP000549457"/>
    </source>
</evidence>
<evidence type="ECO:0008006" key="4">
    <source>
        <dbReference type="Google" id="ProtNLM"/>
    </source>
</evidence>
<dbReference type="Pfam" id="PF05147">
    <property type="entry name" value="LANC_like"/>
    <property type="match status" value="1"/>
</dbReference>
<sequence length="201" mass="22043">MGVAHGWAGILYGLLLWDEVTGRGPASELAVRLDQLALSAQPWGRGVRWPIRSGGLTSYMGGWCNGSAGFVHLFTLAWRTTRDDRWIRLAEQAAWTTWEADEPVSSLCCGRSGRAYALLNLYRHTDEAAWHERACDLALIASAHAVDGVEQGRVDSLYKGLLGVSLLAAEIEVPTLARMPFFEPEGWPKPETPAPTASILR</sequence>
<accession>A0A840SKE4</accession>
<name>A0A840SKE4_9RHOB</name>
<evidence type="ECO:0000256" key="1">
    <source>
        <dbReference type="PIRSR" id="PIRSR607822-1"/>
    </source>
</evidence>
<dbReference type="PANTHER" id="PTHR12736">
    <property type="entry name" value="LANC-LIKE PROTEIN"/>
    <property type="match status" value="1"/>
</dbReference>
<dbReference type="RefSeq" id="WP_184146371.1">
    <property type="nucleotide sequence ID" value="NZ_JACHFM010000001.1"/>
</dbReference>
<comment type="caution">
    <text evidence="2">The sequence shown here is derived from an EMBL/GenBank/DDBJ whole genome shotgun (WGS) entry which is preliminary data.</text>
</comment>